<keyword evidence="1" id="KW-0812">Transmembrane</keyword>
<feature type="transmembrane region" description="Helical" evidence="1">
    <location>
        <begin position="102"/>
        <end position="120"/>
    </location>
</feature>
<dbReference type="PANTHER" id="PTHR42208:SF1">
    <property type="entry name" value="HEAVY METAL TRANSPORTER"/>
    <property type="match status" value="1"/>
</dbReference>
<gene>
    <name evidence="3" type="ORF">ACFPOU_12130</name>
</gene>
<reference evidence="4" key="1">
    <citation type="journal article" date="2019" name="Int. J. Syst. Evol. Microbiol.">
        <title>The Global Catalogue of Microorganisms (GCM) 10K type strain sequencing project: providing services to taxonomists for standard genome sequencing and annotation.</title>
        <authorList>
            <consortium name="The Broad Institute Genomics Platform"/>
            <consortium name="The Broad Institute Genome Sequencing Center for Infectious Disease"/>
            <person name="Wu L."/>
            <person name="Ma J."/>
        </authorList>
    </citation>
    <scope>NUCLEOTIDE SEQUENCE [LARGE SCALE GENOMIC DNA]</scope>
    <source>
        <strain evidence="4">CCUG 38813</strain>
    </source>
</reference>
<keyword evidence="1" id="KW-1133">Transmembrane helix</keyword>
<keyword evidence="1" id="KW-0472">Membrane</keyword>
<feature type="transmembrane region" description="Helical" evidence="1">
    <location>
        <begin position="156"/>
        <end position="180"/>
    </location>
</feature>
<evidence type="ECO:0000256" key="1">
    <source>
        <dbReference type="SAM" id="Phobius"/>
    </source>
</evidence>
<organism evidence="3 4">
    <name type="scientific">Massilia jejuensis</name>
    <dbReference type="NCBI Taxonomy" id="648894"/>
    <lineage>
        <taxon>Bacteria</taxon>
        <taxon>Pseudomonadati</taxon>
        <taxon>Pseudomonadota</taxon>
        <taxon>Betaproteobacteria</taxon>
        <taxon>Burkholderiales</taxon>
        <taxon>Oxalobacteraceae</taxon>
        <taxon>Telluria group</taxon>
        <taxon>Massilia</taxon>
    </lineage>
</organism>
<accession>A0ABW0PJQ6</accession>
<dbReference type="InterPro" id="IPR039447">
    <property type="entry name" value="UreH-like_TM_dom"/>
</dbReference>
<comment type="caution">
    <text evidence="3">The sequence shown here is derived from an EMBL/GenBank/DDBJ whole genome shotgun (WGS) entry which is preliminary data.</text>
</comment>
<keyword evidence="4" id="KW-1185">Reference proteome</keyword>
<feature type="transmembrane region" description="Helical" evidence="1">
    <location>
        <begin position="74"/>
        <end position="96"/>
    </location>
</feature>
<dbReference type="PANTHER" id="PTHR42208">
    <property type="entry name" value="HEAVY METAL TRANSPORTER-RELATED"/>
    <property type="match status" value="1"/>
</dbReference>
<evidence type="ECO:0000313" key="4">
    <source>
        <dbReference type="Proteomes" id="UP001596031"/>
    </source>
</evidence>
<evidence type="ECO:0000259" key="2">
    <source>
        <dbReference type="Pfam" id="PF13386"/>
    </source>
</evidence>
<name>A0ABW0PJQ6_9BURK</name>
<evidence type="ECO:0000313" key="3">
    <source>
        <dbReference type="EMBL" id="MFC5511867.1"/>
    </source>
</evidence>
<dbReference type="RefSeq" id="WP_379721335.1">
    <property type="nucleotide sequence ID" value="NZ_JBHSMS010000039.1"/>
</dbReference>
<dbReference type="EMBL" id="JBHSMS010000039">
    <property type="protein sequence ID" value="MFC5511867.1"/>
    <property type="molecule type" value="Genomic_DNA"/>
</dbReference>
<dbReference type="Proteomes" id="UP001596031">
    <property type="component" value="Unassembled WGS sequence"/>
</dbReference>
<dbReference type="Pfam" id="PF13386">
    <property type="entry name" value="DsbD_2"/>
    <property type="match status" value="1"/>
</dbReference>
<feature type="transmembrane region" description="Helical" evidence="1">
    <location>
        <begin position="221"/>
        <end position="241"/>
    </location>
</feature>
<proteinExistence type="predicted"/>
<feature type="transmembrane region" description="Helical" evidence="1">
    <location>
        <begin position="186"/>
        <end position="209"/>
    </location>
</feature>
<feature type="domain" description="Urease accessory protein UreH-like transmembrane" evidence="2">
    <location>
        <begin position="18"/>
        <end position="234"/>
    </location>
</feature>
<sequence length="260" mass="25769">MDAYLHPLHPLLALLAPFLVGLLGSVHCAGMCGGIVGALSLAPPRARAGAAVIAVHSVAAPAVLDAAAYNAGRIASYAAAGALAGGLAGGAARLAALPLLQGAAHVAANLLLVALGLHLMDAWRGVARIEQGGRFVWRRVAPLLRRVGPPDTPGRMFAAGVLWGWLPCAMVYSMLATAMLSGSAAAGAAVMLAFGLGTLPMMTALGLAGARLRASLRAPPVRLACGAVVLGFGVLGLARAAGGLPASWLAAVCITPGPAP</sequence>
<protein>
    <submittedName>
        <fullName evidence="3">Sulfite exporter TauE/SafE family protein</fullName>
    </submittedName>
</protein>